<evidence type="ECO:0008006" key="4">
    <source>
        <dbReference type="Google" id="ProtNLM"/>
    </source>
</evidence>
<feature type="transmembrane region" description="Helical" evidence="1">
    <location>
        <begin position="39"/>
        <end position="60"/>
    </location>
</feature>
<feature type="transmembrane region" description="Helical" evidence="1">
    <location>
        <begin position="80"/>
        <end position="108"/>
    </location>
</feature>
<dbReference type="RefSeq" id="WP_151458253.1">
    <property type="nucleotide sequence ID" value="NZ_WAAO01000001.1"/>
</dbReference>
<proteinExistence type="predicted"/>
<keyword evidence="1" id="KW-0472">Membrane</keyword>
<evidence type="ECO:0000313" key="3">
    <source>
        <dbReference type="Proteomes" id="UP000478836"/>
    </source>
</evidence>
<accession>A0ABQ6VDE0</accession>
<dbReference type="EMBL" id="WAAO01000001">
    <property type="protein sequence ID" value="KAB1866279.1"/>
    <property type="molecule type" value="Genomic_DNA"/>
</dbReference>
<evidence type="ECO:0000313" key="2">
    <source>
        <dbReference type="EMBL" id="KAB1866279.1"/>
    </source>
</evidence>
<reference evidence="3" key="1">
    <citation type="submission" date="2019-09" db="EMBL/GenBank/DDBJ databases">
        <title>Whole genome sequencing of Microbacterium maritypicum.</title>
        <authorList>
            <person name="Lenchi N."/>
        </authorList>
    </citation>
    <scope>NUCLEOTIDE SEQUENCE [LARGE SCALE GENOMIC DNA]</scope>
    <source>
        <strain evidence="3">G1</strain>
    </source>
</reference>
<comment type="caution">
    <text evidence="2">The sequence shown here is derived from an EMBL/GenBank/DDBJ whole genome shotgun (WGS) entry which is preliminary data.</text>
</comment>
<keyword evidence="3" id="KW-1185">Reference proteome</keyword>
<keyword evidence="1" id="KW-1133">Transmembrane helix</keyword>
<sequence length="119" mass="12274">MSIPSESGAPADNRAVEHAAVVDLETEDWQQRQRFLRRLSWGTAWVLPLLALIVGIALTANGTIAQETPAGGGFVDVTFLTVWPAGLTLLGSGLLGTVAVAIATAVLAEKRAASGPPAS</sequence>
<gene>
    <name evidence="2" type="ORF">F6A08_00120</name>
</gene>
<organism evidence="2 3">
    <name type="scientific">Microbacterium algeriense</name>
    <dbReference type="NCBI Taxonomy" id="2615184"/>
    <lineage>
        <taxon>Bacteria</taxon>
        <taxon>Bacillati</taxon>
        <taxon>Actinomycetota</taxon>
        <taxon>Actinomycetes</taxon>
        <taxon>Micrococcales</taxon>
        <taxon>Microbacteriaceae</taxon>
        <taxon>Microbacterium</taxon>
    </lineage>
</organism>
<protein>
    <recommendedName>
        <fullName evidence="4">ABC transporter permease</fullName>
    </recommendedName>
</protein>
<name>A0ABQ6VDE0_9MICO</name>
<dbReference type="Proteomes" id="UP000478836">
    <property type="component" value="Unassembled WGS sequence"/>
</dbReference>
<keyword evidence="1" id="KW-0812">Transmembrane</keyword>
<evidence type="ECO:0000256" key="1">
    <source>
        <dbReference type="SAM" id="Phobius"/>
    </source>
</evidence>
<dbReference type="GeneID" id="77474825"/>